<dbReference type="RefSeq" id="WP_078665709.1">
    <property type="nucleotide sequence ID" value="NZ_FUXM01000018.1"/>
</dbReference>
<dbReference type="EMBL" id="FUXM01000018">
    <property type="protein sequence ID" value="SKA02690.1"/>
    <property type="molecule type" value="Genomic_DNA"/>
</dbReference>
<name>A0A1T4QFX5_9FIRM</name>
<proteinExistence type="predicted"/>
<reference evidence="2" key="1">
    <citation type="submission" date="2017-02" db="EMBL/GenBank/DDBJ databases">
        <authorList>
            <person name="Varghese N."/>
            <person name="Submissions S."/>
        </authorList>
    </citation>
    <scope>NUCLEOTIDE SEQUENCE [LARGE SCALE GENOMIC DNA]</scope>
    <source>
        <strain evidence="2">DSM 16521</strain>
    </source>
</reference>
<evidence type="ECO:0000313" key="1">
    <source>
        <dbReference type="EMBL" id="SKA02690.1"/>
    </source>
</evidence>
<gene>
    <name evidence="1" type="ORF">SAMN02745885_01663</name>
</gene>
<keyword evidence="2" id="KW-1185">Reference proteome</keyword>
<dbReference type="AlphaFoldDB" id="A0A1T4QFX5"/>
<protein>
    <submittedName>
        <fullName evidence="1">Uncharacterized protein</fullName>
    </submittedName>
</protein>
<dbReference type="Proteomes" id="UP000189933">
    <property type="component" value="Unassembled WGS sequence"/>
</dbReference>
<sequence length="382" mass="41376">MSYADNTLKLDANGRPIPQAYNPVLDDFEEVTSYGKQLIVGTLQQPWREDFPGTGLNTNWQVVQTGSGHTISVANSVLSIATGTTANTETIIRSTKKFTIPFRVWFIAYLSQRIANQEFYLEVVNEAGDMVAQWLLDGTSATNGKHNVANAGTYGGAISMTTLSSASYTIFEIELFPDETYFVSRYADSTSSKSYVGCRTRLIPDLTQEYYIQIRAKNLSTAPASSTTLYIDAVVVQDISELTAEITGGRGGGGASQSISVYAPAGVSAYMRNRRTVYTDSTTALAASATYTGSTRDLGTDGNNYPAFAIARAYADQPGTLYIEQSRDGTIWRSAVGDSIALAAGETRTLTVRLLARYWRVKYVNGATAQGSFELISSTSEV</sequence>
<accession>A0A1T4QFX5</accession>
<dbReference type="OrthoDB" id="2896278at2"/>
<organism evidence="1 2">
    <name type="scientific">Carboxydocella sporoproducens DSM 16521</name>
    <dbReference type="NCBI Taxonomy" id="1121270"/>
    <lineage>
        <taxon>Bacteria</taxon>
        <taxon>Bacillati</taxon>
        <taxon>Bacillota</taxon>
        <taxon>Clostridia</taxon>
        <taxon>Eubacteriales</taxon>
        <taxon>Clostridiales Family XVI. Incertae Sedis</taxon>
        <taxon>Carboxydocella</taxon>
    </lineage>
</organism>
<evidence type="ECO:0000313" key="2">
    <source>
        <dbReference type="Proteomes" id="UP000189933"/>
    </source>
</evidence>